<dbReference type="AlphaFoldDB" id="A0A7W8DH16"/>
<dbReference type="Gene3D" id="3.30.160.170">
    <property type="entry name" value="FlaG-like"/>
    <property type="match status" value="1"/>
</dbReference>
<protein>
    <submittedName>
        <fullName evidence="2">Flagellar protein FlaG</fullName>
    </submittedName>
</protein>
<proteinExistence type="predicted"/>
<dbReference type="EMBL" id="JACHID010000007">
    <property type="protein sequence ID" value="MBB5021944.1"/>
    <property type="molecule type" value="Genomic_DNA"/>
</dbReference>
<dbReference type="SUPFAM" id="SSF160214">
    <property type="entry name" value="FlaG-like"/>
    <property type="match status" value="1"/>
</dbReference>
<organism evidence="2 3">
    <name type="scientific">Desulfurispira natronophila</name>
    <dbReference type="NCBI Taxonomy" id="682562"/>
    <lineage>
        <taxon>Bacteria</taxon>
        <taxon>Pseudomonadati</taxon>
        <taxon>Chrysiogenota</taxon>
        <taxon>Chrysiogenia</taxon>
        <taxon>Chrysiogenales</taxon>
        <taxon>Chrysiogenaceae</taxon>
        <taxon>Desulfurispira</taxon>
    </lineage>
</organism>
<evidence type="ECO:0000313" key="2">
    <source>
        <dbReference type="EMBL" id="MBB5021944.1"/>
    </source>
</evidence>
<sequence>MQIDTHSIGSPSGTGHEQQYLRSRQAAAEQAQNKTAEQKKQVPGRENSSGKQEAPSEQELRKAVEELNRNMDFLNVSRRFEVHEDTEKLVVKLMDKESGDLIRQIPSEDAIKRMTQIRDFLGQLYDENA</sequence>
<dbReference type="Pfam" id="PF03646">
    <property type="entry name" value="FlaG"/>
    <property type="match status" value="1"/>
</dbReference>
<evidence type="ECO:0000313" key="3">
    <source>
        <dbReference type="Proteomes" id="UP000528322"/>
    </source>
</evidence>
<keyword evidence="2" id="KW-0969">Cilium</keyword>
<accession>A0A7W8DH16</accession>
<reference evidence="2 3" key="1">
    <citation type="submission" date="2020-08" db="EMBL/GenBank/DDBJ databases">
        <title>Genomic Encyclopedia of Type Strains, Phase IV (KMG-IV): sequencing the most valuable type-strain genomes for metagenomic binning, comparative biology and taxonomic classification.</title>
        <authorList>
            <person name="Goeker M."/>
        </authorList>
    </citation>
    <scope>NUCLEOTIDE SEQUENCE [LARGE SCALE GENOMIC DNA]</scope>
    <source>
        <strain evidence="2 3">DSM 22071</strain>
    </source>
</reference>
<feature type="region of interest" description="Disordered" evidence="1">
    <location>
        <begin position="1"/>
        <end position="59"/>
    </location>
</feature>
<name>A0A7W8DH16_9BACT</name>
<dbReference type="Proteomes" id="UP000528322">
    <property type="component" value="Unassembled WGS sequence"/>
</dbReference>
<dbReference type="PANTHER" id="PTHR37166">
    <property type="entry name" value="PROTEIN FLAG"/>
    <property type="match status" value="1"/>
</dbReference>
<keyword evidence="2" id="KW-0282">Flagellum</keyword>
<dbReference type="InterPro" id="IPR035924">
    <property type="entry name" value="FlaG-like_sf"/>
</dbReference>
<feature type="compositionally biased region" description="Polar residues" evidence="1">
    <location>
        <begin position="1"/>
        <end position="22"/>
    </location>
</feature>
<dbReference type="PANTHER" id="PTHR37166:SF1">
    <property type="entry name" value="PROTEIN FLAG"/>
    <property type="match status" value="1"/>
</dbReference>
<dbReference type="RefSeq" id="WP_183731557.1">
    <property type="nucleotide sequence ID" value="NZ_JACHID010000007.1"/>
</dbReference>
<comment type="caution">
    <text evidence="2">The sequence shown here is derived from an EMBL/GenBank/DDBJ whole genome shotgun (WGS) entry which is preliminary data.</text>
</comment>
<keyword evidence="3" id="KW-1185">Reference proteome</keyword>
<keyword evidence="2" id="KW-0966">Cell projection</keyword>
<gene>
    <name evidence="2" type="ORF">HNR37_001261</name>
</gene>
<evidence type="ECO:0000256" key="1">
    <source>
        <dbReference type="SAM" id="MobiDB-lite"/>
    </source>
</evidence>
<dbReference type="InterPro" id="IPR005186">
    <property type="entry name" value="FlaG"/>
</dbReference>